<proteinExistence type="predicted"/>
<keyword evidence="2" id="KW-1185">Reference proteome</keyword>
<name>A0ACC3DMQ8_9PEZI</name>
<dbReference type="Proteomes" id="UP001186974">
    <property type="component" value="Unassembled WGS sequence"/>
</dbReference>
<evidence type="ECO:0000313" key="1">
    <source>
        <dbReference type="EMBL" id="KAK3077949.1"/>
    </source>
</evidence>
<reference evidence="1" key="1">
    <citation type="submission" date="2024-09" db="EMBL/GenBank/DDBJ databases">
        <title>Black Yeasts Isolated from many extreme environments.</title>
        <authorList>
            <person name="Coleine C."/>
            <person name="Stajich J.E."/>
            <person name="Selbmann L."/>
        </authorList>
    </citation>
    <scope>NUCLEOTIDE SEQUENCE</scope>
    <source>
        <strain evidence="1">CCFEE 5737</strain>
    </source>
</reference>
<evidence type="ECO:0000313" key="2">
    <source>
        <dbReference type="Proteomes" id="UP001186974"/>
    </source>
</evidence>
<sequence length="527" mass="55151">MLNDRARLRQEQIDHEALERMGQGDQHAAQTSADKYEQFQQLRAQIEAEHPNLESYQSDITEHQRAQRQMMEQAYNDEESRDESEITSPESVAMSQHEQPETLSLTEQVQKAASAKQSPAPRSPWAKVEPGLPQPFPPPQSQSPMPAPVAQRKQNLADALTAESQSRSETPSVETPSASIAPWASNEPSKGPSLKEIQAAEAKKAAEREKVEAAARRAQMEKELLAQANALTTAPALGLPNSATWGSGASPSTPTANTASAWAKPVVGKAPTAGSSGKTLAQIQREEEARKLRAVAAAKAASTVSGTPVSMSAAGKTYAGLAGNKAAPTTPSATGVGGAWTTVGSSGKVKTPTVTIPTAPSAPAPTGSAGGVRSTSGNVAPATMASKVKPTSATPSRSGTMNVGAAQEEFKKWAVGELMGDLKKGISVDDLVSGLLTFPPEIEIITEAIHSSSQTMDSRHFAEEFLRRKKLADKGIVDAASTSSPATEKAAGGWSEVAKKGGAEKKEDSPGNSAFKVVAAKKKGGKR</sequence>
<comment type="caution">
    <text evidence="1">The sequence shown here is derived from an EMBL/GenBank/DDBJ whole genome shotgun (WGS) entry which is preliminary data.</text>
</comment>
<dbReference type="EMBL" id="JAWDJW010002344">
    <property type="protein sequence ID" value="KAK3077949.1"/>
    <property type="molecule type" value="Genomic_DNA"/>
</dbReference>
<organism evidence="1 2">
    <name type="scientific">Coniosporium uncinatum</name>
    <dbReference type="NCBI Taxonomy" id="93489"/>
    <lineage>
        <taxon>Eukaryota</taxon>
        <taxon>Fungi</taxon>
        <taxon>Dikarya</taxon>
        <taxon>Ascomycota</taxon>
        <taxon>Pezizomycotina</taxon>
        <taxon>Dothideomycetes</taxon>
        <taxon>Dothideomycetes incertae sedis</taxon>
        <taxon>Coniosporium</taxon>
    </lineage>
</organism>
<accession>A0ACC3DMQ8</accession>
<gene>
    <name evidence="1" type="ORF">LTS18_008825</name>
</gene>
<protein>
    <submittedName>
        <fullName evidence="1">Uncharacterized protein</fullName>
    </submittedName>
</protein>